<feature type="non-terminal residue" evidence="1">
    <location>
        <position position="38"/>
    </location>
</feature>
<gene>
    <name evidence="1" type="ORF">S01H1_34749</name>
</gene>
<comment type="caution">
    <text evidence="1">The sequence shown here is derived from an EMBL/GenBank/DDBJ whole genome shotgun (WGS) entry which is preliminary data.</text>
</comment>
<reference evidence="1" key="1">
    <citation type="journal article" date="2014" name="Front. Microbiol.">
        <title>High frequency of phylogenetically diverse reductive dehalogenase-homologous genes in deep subseafloor sedimentary metagenomes.</title>
        <authorList>
            <person name="Kawai M."/>
            <person name="Futagami T."/>
            <person name="Toyoda A."/>
            <person name="Takaki Y."/>
            <person name="Nishi S."/>
            <person name="Hori S."/>
            <person name="Arai W."/>
            <person name="Tsubouchi T."/>
            <person name="Morono Y."/>
            <person name="Uchiyama I."/>
            <person name="Ito T."/>
            <person name="Fujiyama A."/>
            <person name="Inagaki F."/>
            <person name="Takami H."/>
        </authorList>
    </citation>
    <scope>NUCLEOTIDE SEQUENCE</scope>
    <source>
        <strain evidence="1">Expedition CK06-06</strain>
    </source>
</reference>
<protein>
    <submittedName>
        <fullName evidence="1">Uncharacterized protein</fullName>
    </submittedName>
</protein>
<sequence>MNTGTNSISDRELDHLLNRGVAEIIVKEEMIQLLRSGK</sequence>
<name>X0V0T7_9ZZZZ</name>
<accession>X0V0T7</accession>
<evidence type="ECO:0000313" key="1">
    <source>
        <dbReference type="EMBL" id="GAG06143.1"/>
    </source>
</evidence>
<organism evidence="1">
    <name type="scientific">marine sediment metagenome</name>
    <dbReference type="NCBI Taxonomy" id="412755"/>
    <lineage>
        <taxon>unclassified sequences</taxon>
        <taxon>metagenomes</taxon>
        <taxon>ecological metagenomes</taxon>
    </lineage>
</organism>
<proteinExistence type="predicted"/>
<dbReference type="EMBL" id="BARS01021659">
    <property type="protein sequence ID" value="GAG06143.1"/>
    <property type="molecule type" value="Genomic_DNA"/>
</dbReference>
<dbReference type="AlphaFoldDB" id="X0V0T7"/>